<gene>
    <name evidence="1" type="ORF">BD410DRAFT_810074</name>
</gene>
<sequence length="152" mass="15736">MSNRGANAPVCRGVEVAEVVVALGLHKSRMGAFVRLCVYMEVVTAAPLRTSNTIACVPICGGDRESPHTLNRRVSVEEVVALNGIACAPICRGGSAAVCLSRSNGDVARTCADAGVSAGTGGVGIDGAHGNIGEGQYYAWRKQFLLFEIVST</sequence>
<keyword evidence="2" id="KW-1185">Reference proteome</keyword>
<evidence type="ECO:0000313" key="2">
    <source>
        <dbReference type="Proteomes" id="UP000294933"/>
    </source>
</evidence>
<reference evidence="1 2" key="1">
    <citation type="submission" date="2018-06" db="EMBL/GenBank/DDBJ databases">
        <title>A transcriptomic atlas of mushroom development highlights an independent origin of complex multicellularity.</title>
        <authorList>
            <consortium name="DOE Joint Genome Institute"/>
            <person name="Krizsan K."/>
            <person name="Almasi E."/>
            <person name="Merenyi Z."/>
            <person name="Sahu N."/>
            <person name="Viragh M."/>
            <person name="Koszo T."/>
            <person name="Mondo S."/>
            <person name="Kiss B."/>
            <person name="Balint B."/>
            <person name="Kues U."/>
            <person name="Barry K."/>
            <person name="Hegedus J.C."/>
            <person name="Henrissat B."/>
            <person name="Johnson J."/>
            <person name="Lipzen A."/>
            <person name="Ohm R."/>
            <person name="Nagy I."/>
            <person name="Pangilinan J."/>
            <person name="Yan J."/>
            <person name="Xiong Y."/>
            <person name="Grigoriev I.V."/>
            <person name="Hibbett D.S."/>
            <person name="Nagy L.G."/>
        </authorList>
    </citation>
    <scope>NUCLEOTIDE SEQUENCE [LARGE SCALE GENOMIC DNA]</scope>
    <source>
        <strain evidence="1 2">SZMC22713</strain>
    </source>
</reference>
<dbReference type="Proteomes" id="UP000294933">
    <property type="component" value="Unassembled WGS sequence"/>
</dbReference>
<evidence type="ECO:0000313" key="1">
    <source>
        <dbReference type="EMBL" id="TDL14019.1"/>
    </source>
</evidence>
<dbReference type="AlphaFoldDB" id="A0A4Y7PHI6"/>
<proteinExistence type="predicted"/>
<accession>A0A4Y7PHI6</accession>
<dbReference type="VEuPathDB" id="FungiDB:BD410DRAFT_810074"/>
<name>A0A4Y7PHI6_9AGAM</name>
<dbReference type="EMBL" id="ML170407">
    <property type="protein sequence ID" value="TDL14019.1"/>
    <property type="molecule type" value="Genomic_DNA"/>
</dbReference>
<organism evidence="1 2">
    <name type="scientific">Rickenella mellea</name>
    <dbReference type="NCBI Taxonomy" id="50990"/>
    <lineage>
        <taxon>Eukaryota</taxon>
        <taxon>Fungi</taxon>
        <taxon>Dikarya</taxon>
        <taxon>Basidiomycota</taxon>
        <taxon>Agaricomycotina</taxon>
        <taxon>Agaricomycetes</taxon>
        <taxon>Hymenochaetales</taxon>
        <taxon>Rickenellaceae</taxon>
        <taxon>Rickenella</taxon>
    </lineage>
</organism>
<protein>
    <submittedName>
        <fullName evidence="1">Uncharacterized protein</fullName>
    </submittedName>
</protein>